<proteinExistence type="predicted"/>
<evidence type="ECO:0000313" key="1">
    <source>
        <dbReference type="EMBL" id="ALA07230.1"/>
    </source>
</evidence>
<evidence type="ECO:0000313" key="2">
    <source>
        <dbReference type="Proteomes" id="UP000208104"/>
    </source>
</evidence>
<accession>A0A0K2CNM4</accession>
<gene>
    <name evidence="1" type="ORF">JENST_101</name>
</gene>
<dbReference type="GeneID" id="26626049"/>
<protein>
    <submittedName>
        <fullName evidence="1">Uncharacterized protein</fullName>
    </submittedName>
</protein>
<dbReference type="Proteomes" id="UP000208104">
    <property type="component" value="Segment"/>
</dbReference>
<reference evidence="1 2" key="1">
    <citation type="journal article" date="2015" name="Genome Announc.">
        <title>Genome Sequences of Five Additional Brevibacillus laterosporus Bacteriophages.</title>
        <authorList>
            <person name="Merrill B.D."/>
            <person name="Berg J.A."/>
            <person name="Graves K.A."/>
            <person name="Ward A.T."/>
            <person name="Hilton J.A."/>
            <person name="Wake B.N."/>
            <person name="Grose J.H."/>
            <person name="Breakwell D.P."/>
            <person name="Burnett S.H."/>
        </authorList>
    </citation>
    <scope>NUCLEOTIDE SEQUENCE [LARGE SCALE GENOMIC DNA]</scope>
</reference>
<dbReference type="KEGG" id="vg:26626049"/>
<organism evidence="1 2">
    <name type="scientific">Brevibacillus phage Jenst</name>
    <dbReference type="NCBI Taxonomy" id="1691954"/>
    <lineage>
        <taxon>Viruses</taxon>
        <taxon>Duplodnaviria</taxon>
        <taxon>Heunggongvirae</taxon>
        <taxon>Uroviricota</taxon>
        <taxon>Caudoviricetes</taxon>
        <taxon>Jenstvirus</taxon>
        <taxon>Jenstvirus jenst</taxon>
    </lineage>
</organism>
<sequence>MSLGYEQEQRLYQIVERWFDDGNAQAPSKLLDAGIVFPVAPPKIYETLPDEWDALMDNAGGITRLQNFQLEDYLEKWTRLLGYAYWLRGVWRDRVDTLERALQYVKDYIFKEVDGGRELRGAEAGSHDVTLYVLDKLNEAKRPLNMLEGKIERWEKIEFAISRAITNRQR</sequence>
<keyword evidence="2" id="KW-1185">Reference proteome</keyword>
<name>A0A0K2CNM4_9CAUD</name>
<dbReference type="RefSeq" id="YP_009199162.1">
    <property type="nucleotide sequence ID" value="NC_028805.1"/>
</dbReference>
<dbReference type="EMBL" id="KT151955">
    <property type="protein sequence ID" value="ALA07230.1"/>
    <property type="molecule type" value="Genomic_DNA"/>
</dbReference>